<keyword evidence="2" id="KW-0732">Signal</keyword>
<feature type="region of interest" description="Disordered" evidence="1">
    <location>
        <begin position="63"/>
        <end position="89"/>
    </location>
</feature>
<feature type="signal peptide" evidence="2">
    <location>
        <begin position="1"/>
        <end position="23"/>
    </location>
</feature>
<reference evidence="4" key="1">
    <citation type="submission" date="2019-06" db="EMBL/GenBank/DDBJ databases">
        <authorList>
            <person name="Broberg M."/>
        </authorList>
    </citation>
    <scope>NUCLEOTIDE SEQUENCE [LARGE SCALE GENOMIC DNA]</scope>
</reference>
<name>A0A9N9Y8G2_9HYPO</name>
<dbReference type="Proteomes" id="UP000754883">
    <property type="component" value="Unassembled WGS sequence"/>
</dbReference>
<evidence type="ECO:0000256" key="2">
    <source>
        <dbReference type="SAM" id="SignalP"/>
    </source>
</evidence>
<dbReference type="AlphaFoldDB" id="A0A9N9Y8G2"/>
<evidence type="ECO:0000256" key="1">
    <source>
        <dbReference type="SAM" id="MobiDB-lite"/>
    </source>
</evidence>
<evidence type="ECO:0000313" key="4">
    <source>
        <dbReference type="Proteomes" id="UP000754883"/>
    </source>
</evidence>
<dbReference type="EMBL" id="CABFNO020001566">
    <property type="protein sequence ID" value="CAH0004396.1"/>
    <property type="molecule type" value="Genomic_DNA"/>
</dbReference>
<organism evidence="3 4">
    <name type="scientific">Clonostachys byssicola</name>
    <dbReference type="NCBI Taxonomy" id="160290"/>
    <lineage>
        <taxon>Eukaryota</taxon>
        <taxon>Fungi</taxon>
        <taxon>Dikarya</taxon>
        <taxon>Ascomycota</taxon>
        <taxon>Pezizomycotina</taxon>
        <taxon>Sordariomycetes</taxon>
        <taxon>Hypocreomycetidae</taxon>
        <taxon>Hypocreales</taxon>
        <taxon>Bionectriaceae</taxon>
        <taxon>Clonostachys</taxon>
    </lineage>
</organism>
<sequence>MVSIKQLSVISTLLFGLGQQVVADFSDDNGLVARGEDELEVRYGEDLEARGIDGDLSERGLPLYPRPPKIVVTPPPKPKRSLNRGYAPT</sequence>
<feature type="chain" id="PRO_5040315631" evidence="2">
    <location>
        <begin position="24"/>
        <end position="89"/>
    </location>
</feature>
<keyword evidence="4" id="KW-1185">Reference proteome</keyword>
<protein>
    <submittedName>
        <fullName evidence="3">Uncharacterized protein</fullName>
    </submittedName>
</protein>
<proteinExistence type="predicted"/>
<accession>A0A9N9Y8G2</accession>
<evidence type="ECO:0000313" key="3">
    <source>
        <dbReference type="EMBL" id="CAH0004396.1"/>
    </source>
</evidence>
<reference evidence="3 4" key="2">
    <citation type="submission" date="2021-10" db="EMBL/GenBank/DDBJ databases">
        <authorList>
            <person name="Piombo E."/>
        </authorList>
    </citation>
    <scope>NUCLEOTIDE SEQUENCE [LARGE SCALE GENOMIC DNA]</scope>
</reference>
<feature type="compositionally biased region" description="Pro residues" evidence="1">
    <location>
        <begin position="64"/>
        <end position="76"/>
    </location>
</feature>
<comment type="caution">
    <text evidence="3">The sequence shown here is derived from an EMBL/GenBank/DDBJ whole genome shotgun (WGS) entry which is preliminary data.</text>
</comment>
<gene>
    <name evidence="3" type="ORF">CBYS24578_00011937</name>
</gene>
<dbReference type="OrthoDB" id="5154017at2759"/>